<keyword evidence="1" id="KW-0862">Zinc</keyword>
<dbReference type="GO" id="GO:0061630">
    <property type="term" value="F:ubiquitin protein ligase activity"/>
    <property type="evidence" value="ECO:0007669"/>
    <property type="project" value="TreeGrafter"/>
</dbReference>
<dbReference type="InterPro" id="IPR001683">
    <property type="entry name" value="PX_dom"/>
</dbReference>
<gene>
    <name evidence="4" type="ORF">SDRG_16982</name>
</gene>
<evidence type="ECO:0000313" key="5">
    <source>
        <dbReference type="Proteomes" id="UP000030762"/>
    </source>
</evidence>
<feature type="domain" description="RING-type" evidence="2">
    <location>
        <begin position="189"/>
        <end position="235"/>
    </location>
</feature>
<dbReference type="Gene3D" id="3.30.40.10">
    <property type="entry name" value="Zinc/RING finger domain, C3HC4 (zinc finger)"/>
    <property type="match status" value="1"/>
</dbReference>
<dbReference type="InterPro" id="IPR001841">
    <property type="entry name" value="Znf_RING"/>
</dbReference>
<dbReference type="OrthoDB" id="4348522at2759"/>
<evidence type="ECO:0000256" key="1">
    <source>
        <dbReference type="PROSITE-ProRule" id="PRU00175"/>
    </source>
</evidence>
<keyword evidence="5" id="KW-1185">Reference proteome</keyword>
<keyword evidence="1" id="KW-0479">Metal-binding</keyword>
<dbReference type="AlphaFoldDB" id="T0PSB0"/>
<dbReference type="VEuPathDB" id="FungiDB:SDRG_16982"/>
<dbReference type="Pfam" id="PF00787">
    <property type="entry name" value="PX"/>
    <property type="match status" value="1"/>
</dbReference>
<sequence length="248" mass="27939">MPSSKGYLPMAFTSLLPRTMDLKQPGAMKSSTSRRTKNTSSHYTLYEMPITCPITRRSWVLRKRFSDFLRFRQQLRLLSSMISPHPDQVVTIDMIQSILAVPFPKKHNFHRFESHVIAERTAGFRSLLTQAMVCRTAAVLYAQKASLLLQCASMPSALAPLASLLESFLNVPPHLKTTHLVENAADAGCAICLCEYEEREWHVACHIVQLPCRHLFHATCVTEWLHGTQTCPLCRAPTKTMAGIYVAP</sequence>
<dbReference type="RefSeq" id="XP_008621437.1">
    <property type="nucleotide sequence ID" value="XM_008623215.1"/>
</dbReference>
<dbReference type="PROSITE" id="PS50195">
    <property type="entry name" value="PX"/>
    <property type="match status" value="1"/>
</dbReference>
<dbReference type="GeneID" id="19957709"/>
<evidence type="ECO:0000259" key="3">
    <source>
        <dbReference type="PROSITE" id="PS50195"/>
    </source>
</evidence>
<dbReference type="PROSITE" id="PS50089">
    <property type="entry name" value="ZF_RING_2"/>
    <property type="match status" value="1"/>
</dbReference>
<evidence type="ECO:0000259" key="2">
    <source>
        <dbReference type="PROSITE" id="PS50089"/>
    </source>
</evidence>
<dbReference type="OMA" id="EEREWHV"/>
<dbReference type="PANTHER" id="PTHR22765:SF434">
    <property type="entry name" value="GB|AAD18119.1-RELATED"/>
    <property type="match status" value="1"/>
</dbReference>
<dbReference type="Pfam" id="PF13639">
    <property type="entry name" value="zf-RING_2"/>
    <property type="match status" value="1"/>
</dbReference>
<dbReference type="InterPro" id="IPR051826">
    <property type="entry name" value="E3_ubiquitin-ligase_domain"/>
</dbReference>
<dbReference type="CDD" id="cd16454">
    <property type="entry name" value="RING-H2_PA-TM-RING"/>
    <property type="match status" value="1"/>
</dbReference>
<evidence type="ECO:0008006" key="6">
    <source>
        <dbReference type="Google" id="ProtNLM"/>
    </source>
</evidence>
<dbReference type="InterPro" id="IPR036871">
    <property type="entry name" value="PX_dom_sf"/>
</dbReference>
<accession>T0PSB0</accession>
<protein>
    <recommendedName>
        <fullName evidence="6">RING-type domain-containing protein</fullName>
    </recommendedName>
</protein>
<organism evidence="4 5">
    <name type="scientific">Saprolegnia diclina (strain VS20)</name>
    <dbReference type="NCBI Taxonomy" id="1156394"/>
    <lineage>
        <taxon>Eukaryota</taxon>
        <taxon>Sar</taxon>
        <taxon>Stramenopiles</taxon>
        <taxon>Oomycota</taxon>
        <taxon>Saprolegniomycetes</taxon>
        <taxon>Saprolegniales</taxon>
        <taxon>Saprolegniaceae</taxon>
        <taxon>Saprolegnia</taxon>
    </lineage>
</organism>
<name>T0PSB0_SAPDV</name>
<reference evidence="4 5" key="1">
    <citation type="submission" date="2012-04" db="EMBL/GenBank/DDBJ databases">
        <title>The Genome Sequence of Saprolegnia declina VS20.</title>
        <authorList>
            <consortium name="The Broad Institute Genome Sequencing Platform"/>
            <person name="Russ C."/>
            <person name="Nusbaum C."/>
            <person name="Tyler B."/>
            <person name="van West P."/>
            <person name="Dieguez-Uribeondo J."/>
            <person name="de Bruijn I."/>
            <person name="Tripathy S."/>
            <person name="Jiang R."/>
            <person name="Young S.K."/>
            <person name="Zeng Q."/>
            <person name="Gargeya S."/>
            <person name="Fitzgerald M."/>
            <person name="Haas B."/>
            <person name="Abouelleil A."/>
            <person name="Alvarado L."/>
            <person name="Arachchi H.M."/>
            <person name="Berlin A."/>
            <person name="Chapman S.B."/>
            <person name="Goldberg J."/>
            <person name="Griggs A."/>
            <person name="Gujja S."/>
            <person name="Hansen M."/>
            <person name="Howarth C."/>
            <person name="Imamovic A."/>
            <person name="Larimer J."/>
            <person name="McCowen C."/>
            <person name="Montmayeur A."/>
            <person name="Murphy C."/>
            <person name="Neiman D."/>
            <person name="Pearson M."/>
            <person name="Priest M."/>
            <person name="Roberts A."/>
            <person name="Saif S."/>
            <person name="Shea T."/>
            <person name="Sisk P."/>
            <person name="Sykes S."/>
            <person name="Wortman J."/>
            <person name="Nusbaum C."/>
            <person name="Birren B."/>
        </authorList>
    </citation>
    <scope>NUCLEOTIDE SEQUENCE [LARGE SCALE GENOMIC DNA]</scope>
    <source>
        <strain evidence="4 5">VS20</strain>
    </source>
</reference>
<proteinExistence type="predicted"/>
<dbReference type="SUPFAM" id="SSF64268">
    <property type="entry name" value="PX domain"/>
    <property type="match status" value="1"/>
</dbReference>
<dbReference type="GO" id="GO:0035091">
    <property type="term" value="F:phosphatidylinositol binding"/>
    <property type="evidence" value="ECO:0007669"/>
    <property type="project" value="InterPro"/>
</dbReference>
<dbReference type="SUPFAM" id="SSF57850">
    <property type="entry name" value="RING/U-box"/>
    <property type="match status" value="1"/>
</dbReference>
<dbReference type="InParanoid" id="T0PSB0"/>
<feature type="domain" description="PX" evidence="3">
    <location>
        <begin position="24"/>
        <end position="175"/>
    </location>
</feature>
<dbReference type="EMBL" id="JH767305">
    <property type="protein sequence ID" value="EQC25126.1"/>
    <property type="molecule type" value="Genomic_DNA"/>
</dbReference>
<dbReference type="Gene3D" id="3.30.1520.10">
    <property type="entry name" value="Phox-like domain"/>
    <property type="match status" value="1"/>
</dbReference>
<dbReference type="SMART" id="SM00184">
    <property type="entry name" value="RING"/>
    <property type="match status" value="1"/>
</dbReference>
<dbReference type="CDD" id="cd06093">
    <property type="entry name" value="PX_domain"/>
    <property type="match status" value="1"/>
</dbReference>
<keyword evidence="1" id="KW-0863">Zinc-finger</keyword>
<dbReference type="Proteomes" id="UP000030762">
    <property type="component" value="Unassembled WGS sequence"/>
</dbReference>
<dbReference type="GO" id="GO:0008270">
    <property type="term" value="F:zinc ion binding"/>
    <property type="evidence" value="ECO:0007669"/>
    <property type="project" value="UniProtKB-KW"/>
</dbReference>
<dbReference type="PANTHER" id="PTHR22765">
    <property type="entry name" value="RING FINGER AND PROTEASE ASSOCIATED DOMAIN-CONTAINING"/>
    <property type="match status" value="1"/>
</dbReference>
<dbReference type="GO" id="GO:0006511">
    <property type="term" value="P:ubiquitin-dependent protein catabolic process"/>
    <property type="evidence" value="ECO:0007669"/>
    <property type="project" value="TreeGrafter"/>
</dbReference>
<evidence type="ECO:0000313" key="4">
    <source>
        <dbReference type="EMBL" id="EQC25126.1"/>
    </source>
</evidence>
<dbReference type="InterPro" id="IPR013083">
    <property type="entry name" value="Znf_RING/FYVE/PHD"/>
</dbReference>